<comment type="caution">
    <text evidence="1">The sequence shown here is derived from an EMBL/GenBank/DDBJ whole genome shotgun (WGS) entry which is preliminary data.</text>
</comment>
<name>D4BQQ6_BIFBR</name>
<sequence length="42" mass="4378">MIARPIVQAHSPIAGGIGPRHFLGRNECSSLPVAGGIDLHCE</sequence>
<dbReference type="AlphaFoldDB" id="D4BQQ6"/>
<gene>
    <name evidence="1" type="ORF">BIFBRE_04433</name>
</gene>
<keyword evidence="2" id="KW-1185">Reference proteome</keyword>
<dbReference type="Proteomes" id="UP000003191">
    <property type="component" value="Unassembled WGS sequence"/>
</dbReference>
<dbReference type="HOGENOM" id="CLU_3247881_0_0_11"/>
<organism evidence="1 2">
    <name type="scientific">Bifidobacterium breve DSM 20213 = JCM 1192</name>
    <dbReference type="NCBI Taxonomy" id="518634"/>
    <lineage>
        <taxon>Bacteria</taxon>
        <taxon>Bacillati</taxon>
        <taxon>Actinomycetota</taxon>
        <taxon>Actinomycetes</taxon>
        <taxon>Bifidobacteriales</taxon>
        <taxon>Bifidobacteriaceae</taxon>
        <taxon>Bifidobacterium</taxon>
    </lineage>
</organism>
<reference evidence="1 2" key="1">
    <citation type="submission" date="2010-02" db="EMBL/GenBank/DDBJ databases">
        <authorList>
            <person name="Weinstock G."/>
            <person name="Sodergren E."/>
            <person name="Clifton S."/>
            <person name="Fulton L."/>
            <person name="Fulton B."/>
            <person name="Courtney L."/>
            <person name="Fronick C."/>
            <person name="Harrison M."/>
            <person name="Strong C."/>
            <person name="Farmer C."/>
            <person name="Delahaunty K."/>
            <person name="Markovic C."/>
            <person name="Hall O."/>
            <person name="Minx P."/>
            <person name="Tomlinson C."/>
            <person name="Mitreva M."/>
            <person name="Nelson J."/>
            <person name="Hou S."/>
            <person name="Wollam A."/>
            <person name="Pepin K.H."/>
            <person name="Johnson M."/>
            <person name="Bhonagiri V."/>
            <person name="Zhang X."/>
            <person name="Suruliraj S."/>
            <person name="Warren W."/>
            <person name="Chinwalla A."/>
            <person name="Mardis E.R."/>
            <person name="Wilson R.K."/>
        </authorList>
    </citation>
    <scope>NUCLEOTIDE SEQUENCE [LARGE SCALE GENOMIC DNA]</scope>
    <source>
        <strain evidence="1 2">DSM 20213</strain>
    </source>
</reference>
<accession>D4BQQ6</accession>
<evidence type="ECO:0000313" key="2">
    <source>
        <dbReference type="Proteomes" id="UP000003191"/>
    </source>
</evidence>
<evidence type="ECO:0000313" key="1">
    <source>
        <dbReference type="EMBL" id="EFE88551.1"/>
    </source>
</evidence>
<protein>
    <submittedName>
        <fullName evidence="1">Uncharacterized protein</fullName>
    </submittedName>
</protein>
<dbReference type="EMBL" id="ACCG02000012">
    <property type="protein sequence ID" value="EFE88551.1"/>
    <property type="molecule type" value="Genomic_DNA"/>
</dbReference>
<proteinExistence type="predicted"/>